<name>A0A5C4SHM6_9FLAO</name>
<reference evidence="1 2" key="1">
    <citation type="submission" date="2019-05" db="EMBL/GenBank/DDBJ databases">
        <title>Tamlana fucoidanivorans sp. nov., isolated from the surface of algae collected from Fujian province in China.</title>
        <authorList>
            <person name="Li J."/>
        </authorList>
    </citation>
    <scope>NUCLEOTIDE SEQUENCE [LARGE SCALE GENOMIC DNA]</scope>
    <source>
        <strain evidence="1 2">CW2-9</strain>
    </source>
</reference>
<dbReference type="OrthoDB" id="1453925at2"/>
<gene>
    <name evidence="1" type="ORF">FGF67_12755</name>
</gene>
<sequence>MNTQIRNHQNKLKAKYKQLIELAYNFRQIDAPLSDIFEYKSIKILNEINRLQFLYVNAPKK</sequence>
<dbReference type="RefSeq" id="WP_139698145.1">
    <property type="nucleotide sequence ID" value="NZ_CP074074.1"/>
</dbReference>
<comment type="caution">
    <text evidence="1">The sequence shown here is derived from an EMBL/GenBank/DDBJ whole genome shotgun (WGS) entry which is preliminary data.</text>
</comment>
<evidence type="ECO:0000313" key="1">
    <source>
        <dbReference type="EMBL" id="TNJ42852.1"/>
    </source>
</evidence>
<accession>A0A5C4SHM6</accession>
<dbReference type="AlphaFoldDB" id="A0A5C4SHM6"/>
<organism evidence="1 2">
    <name type="scientific">Allotamlana fucoidanivorans</name>
    <dbReference type="NCBI Taxonomy" id="2583814"/>
    <lineage>
        <taxon>Bacteria</taxon>
        <taxon>Pseudomonadati</taxon>
        <taxon>Bacteroidota</taxon>
        <taxon>Flavobacteriia</taxon>
        <taxon>Flavobacteriales</taxon>
        <taxon>Flavobacteriaceae</taxon>
        <taxon>Allotamlana</taxon>
    </lineage>
</organism>
<protein>
    <submittedName>
        <fullName evidence="1">Lacal_2735 family protein</fullName>
    </submittedName>
</protein>
<dbReference type="Proteomes" id="UP000308713">
    <property type="component" value="Unassembled WGS sequence"/>
</dbReference>
<evidence type="ECO:0000313" key="2">
    <source>
        <dbReference type="Proteomes" id="UP000308713"/>
    </source>
</evidence>
<dbReference type="InterPro" id="IPR045493">
    <property type="entry name" value="DUF6435"/>
</dbReference>
<dbReference type="EMBL" id="VDCS01000012">
    <property type="protein sequence ID" value="TNJ42852.1"/>
    <property type="molecule type" value="Genomic_DNA"/>
</dbReference>
<proteinExistence type="predicted"/>
<keyword evidence="2" id="KW-1185">Reference proteome</keyword>
<dbReference type="NCBIfam" id="NF033487">
    <property type="entry name" value="Lacal_2735_fam"/>
    <property type="match status" value="1"/>
</dbReference>